<accession>A0ABV3CC29</accession>
<organism evidence="2 3">
    <name type="scientific">Streptomyces narbonensis</name>
    <dbReference type="NCBI Taxonomy" id="67333"/>
    <lineage>
        <taxon>Bacteria</taxon>
        <taxon>Bacillati</taxon>
        <taxon>Actinomycetota</taxon>
        <taxon>Actinomycetes</taxon>
        <taxon>Kitasatosporales</taxon>
        <taxon>Streptomycetaceae</taxon>
        <taxon>Streptomyces</taxon>
    </lineage>
</organism>
<dbReference type="EMBL" id="JBEZAE010000012">
    <property type="protein sequence ID" value="MEU7072310.1"/>
    <property type="molecule type" value="Genomic_DNA"/>
</dbReference>
<gene>
    <name evidence="2" type="ORF">AB0A88_19510</name>
</gene>
<dbReference type="InterPro" id="IPR047951">
    <property type="entry name" value="Transpos_ISL3"/>
</dbReference>
<dbReference type="InterPro" id="IPR029261">
    <property type="entry name" value="Transposase_Znf"/>
</dbReference>
<sequence length="173" mass="18984">MKHQDSPPAHPRTATIRGTELGTFIGSVADLVTLPPLGRFGWVCGSEGWREVLPHLADVVVESVRRDAGVVMLRTRSRTGSARCPRCGRPSGRMHGRYERRLREAPLDGLPVVIVVLIRRFKCLAAECPTVTFAEQIPGLTRPHTRHTPALRDLLGRVAQALGSVLAIMSEAR</sequence>
<feature type="domain" description="Transposase IS204/IS1001/IS1096/IS1165 zinc-finger" evidence="1">
    <location>
        <begin position="82"/>
        <end position="124"/>
    </location>
</feature>
<dbReference type="PANTHER" id="PTHR33498:SF1">
    <property type="entry name" value="TRANSPOSASE FOR INSERTION SEQUENCE ELEMENT IS1557"/>
    <property type="match status" value="1"/>
</dbReference>
<name>A0ABV3CC29_9ACTN</name>
<dbReference type="PANTHER" id="PTHR33498">
    <property type="entry name" value="TRANSPOSASE FOR INSERTION SEQUENCE ELEMENT IS1557"/>
    <property type="match status" value="1"/>
</dbReference>
<reference evidence="2 3" key="1">
    <citation type="submission" date="2024-06" db="EMBL/GenBank/DDBJ databases">
        <title>The Natural Products Discovery Center: Release of the First 8490 Sequenced Strains for Exploring Actinobacteria Biosynthetic Diversity.</title>
        <authorList>
            <person name="Kalkreuter E."/>
            <person name="Kautsar S.A."/>
            <person name="Yang D."/>
            <person name="Bader C.D."/>
            <person name="Teijaro C.N."/>
            <person name="Fluegel L."/>
            <person name="Davis C.M."/>
            <person name="Simpson J.R."/>
            <person name="Lauterbach L."/>
            <person name="Steele A.D."/>
            <person name="Gui C."/>
            <person name="Meng S."/>
            <person name="Li G."/>
            <person name="Viehrig K."/>
            <person name="Ye F."/>
            <person name="Su P."/>
            <person name="Kiefer A.F."/>
            <person name="Nichols A."/>
            <person name="Cepeda A.J."/>
            <person name="Yan W."/>
            <person name="Fan B."/>
            <person name="Jiang Y."/>
            <person name="Adhikari A."/>
            <person name="Zheng C.-J."/>
            <person name="Schuster L."/>
            <person name="Cowan T.M."/>
            <person name="Smanski M.J."/>
            <person name="Chevrette M.G."/>
            <person name="De Carvalho L.P.S."/>
            <person name="Shen B."/>
        </authorList>
    </citation>
    <scope>NUCLEOTIDE SEQUENCE [LARGE SCALE GENOMIC DNA]</scope>
    <source>
        <strain evidence="2 3">NPDC045974</strain>
    </source>
</reference>
<comment type="caution">
    <text evidence="2">The sequence shown here is derived from an EMBL/GenBank/DDBJ whole genome shotgun (WGS) entry which is preliminary data.</text>
</comment>
<dbReference type="Proteomes" id="UP001551329">
    <property type="component" value="Unassembled WGS sequence"/>
</dbReference>
<keyword evidence="3" id="KW-1185">Reference proteome</keyword>
<protein>
    <submittedName>
        <fullName evidence="2">Transposase family protein</fullName>
    </submittedName>
</protein>
<proteinExistence type="predicted"/>
<dbReference type="RefSeq" id="WP_358477614.1">
    <property type="nucleotide sequence ID" value="NZ_JBEZAE010000012.1"/>
</dbReference>
<evidence type="ECO:0000259" key="1">
    <source>
        <dbReference type="Pfam" id="PF14690"/>
    </source>
</evidence>
<evidence type="ECO:0000313" key="2">
    <source>
        <dbReference type="EMBL" id="MEU7072310.1"/>
    </source>
</evidence>
<evidence type="ECO:0000313" key="3">
    <source>
        <dbReference type="Proteomes" id="UP001551329"/>
    </source>
</evidence>
<dbReference type="Pfam" id="PF14690">
    <property type="entry name" value="Zn_ribbon_ISL3"/>
    <property type="match status" value="1"/>
</dbReference>